<protein>
    <submittedName>
        <fullName evidence="5">Guanyl-nucleotide exchange factor</fullName>
    </submittedName>
</protein>
<evidence type="ECO:0000256" key="1">
    <source>
        <dbReference type="ARBA" id="ARBA00022658"/>
    </source>
</evidence>
<keyword evidence="6" id="KW-1185">Reference proteome</keyword>
<keyword evidence="1 2" id="KW-0344">Guanine-nucleotide releasing factor</keyword>
<name>A0AAV3QA08_LITER</name>
<evidence type="ECO:0000313" key="5">
    <source>
        <dbReference type="EMBL" id="GAA0160320.1"/>
    </source>
</evidence>
<sequence>MENLVDKRKKNDGVESLSNSVSMECSNNSSSLSSEGSSNAKQGSKVSESEMMKERFARLLLGEDMSGTGKGVCTALAISNAITNLYATVFDQMWMLKPLADEKKSMWRREMEWLVSVCDHVIELMPSWQAFPDGTKLEVMTSRQRSDLYMNLPALRKLDSMLLEVLDDFTDTEFWYVDQAVAAVDDSHGSEQVRKVMQRQKDKWWLPVPCVPFGGLIEETRKQLIYRRDCAKQILKAALAINNIALAEMEVPDSYLETLPKTGRDCLGNTIYQNITSEQFSPECLLDFLDLSTDHTAVEIANRVEASAYVWRRSLHPKPPTHPNCSLAMSPWEIVKDLIFDGNRNELLAERAVNFLFCLKQRFPGLSQTTLEASKIQCNKDVGKSVLESYSRVLESLAFNVVARIDDLLYVDDLMRQSDKLSSILNINVVSRRKMTMSCVLPASGTPYRTACGTRSYSPTRLVRPIRGERRTLLPSINGSKPHCCAFGVKRALSNYLVGDSKVKKSSNLTDDG</sequence>
<reference evidence="5 6" key="1">
    <citation type="submission" date="2024-01" db="EMBL/GenBank/DDBJ databases">
        <title>The complete chloroplast genome sequence of Lithospermum erythrorhizon: insights into the phylogenetic relationship among Boraginaceae species and the maternal lineages of purple gromwells.</title>
        <authorList>
            <person name="Okada T."/>
            <person name="Watanabe K."/>
        </authorList>
    </citation>
    <scope>NUCLEOTIDE SEQUENCE [LARGE SCALE GENOMIC DNA]</scope>
</reference>
<feature type="region of interest" description="Disordered" evidence="3">
    <location>
        <begin position="1"/>
        <end position="49"/>
    </location>
</feature>
<dbReference type="PROSITE" id="PS51334">
    <property type="entry name" value="PRONE"/>
    <property type="match status" value="1"/>
</dbReference>
<evidence type="ECO:0000256" key="3">
    <source>
        <dbReference type="SAM" id="MobiDB-lite"/>
    </source>
</evidence>
<dbReference type="PANTHER" id="PTHR33101:SF1">
    <property type="entry name" value="ROP GUANINE NUCLEOTIDE EXCHANGE FACTOR 5"/>
    <property type="match status" value="1"/>
</dbReference>
<dbReference type="AlphaFoldDB" id="A0AAV3QA08"/>
<comment type="caution">
    <text evidence="5">The sequence shown here is derived from an EMBL/GenBank/DDBJ whole genome shotgun (WGS) entry which is preliminary data.</text>
</comment>
<dbReference type="GO" id="GO:0005085">
    <property type="term" value="F:guanyl-nucleotide exchange factor activity"/>
    <property type="evidence" value="ECO:0007669"/>
    <property type="project" value="UniProtKB-UniRule"/>
</dbReference>
<dbReference type="FunFam" id="1.20.58.2010:FF:000001">
    <property type="entry name" value="Rop guanine nucleotide exchange factor 14"/>
    <property type="match status" value="1"/>
</dbReference>
<feature type="compositionally biased region" description="Low complexity" evidence="3">
    <location>
        <begin position="18"/>
        <end position="39"/>
    </location>
</feature>
<dbReference type="PANTHER" id="PTHR33101">
    <property type="entry name" value="ROP GUANINE NUCLEOTIDE EXCHANGE FACTOR 1"/>
    <property type="match status" value="1"/>
</dbReference>
<organism evidence="5 6">
    <name type="scientific">Lithospermum erythrorhizon</name>
    <name type="common">Purple gromwell</name>
    <name type="synonym">Lithospermum officinale var. erythrorhizon</name>
    <dbReference type="NCBI Taxonomy" id="34254"/>
    <lineage>
        <taxon>Eukaryota</taxon>
        <taxon>Viridiplantae</taxon>
        <taxon>Streptophyta</taxon>
        <taxon>Embryophyta</taxon>
        <taxon>Tracheophyta</taxon>
        <taxon>Spermatophyta</taxon>
        <taxon>Magnoliopsida</taxon>
        <taxon>eudicotyledons</taxon>
        <taxon>Gunneridae</taxon>
        <taxon>Pentapetalae</taxon>
        <taxon>asterids</taxon>
        <taxon>lamiids</taxon>
        <taxon>Boraginales</taxon>
        <taxon>Boraginaceae</taxon>
        <taxon>Boraginoideae</taxon>
        <taxon>Lithospermeae</taxon>
        <taxon>Lithospermum</taxon>
    </lineage>
</organism>
<feature type="compositionally biased region" description="Basic and acidic residues" evidence="3">
    <location>
        <begin position="1"/>
        <end position="13"/>
    </location>
</feature>
<dbReference type="Proteomes" id="UP001454036">
    <property type="component" value="Unassembled WGS sequence"/>
</dbReference>
<dbReference type="Gene3D" id="1.20.58.2010">
    <property type="entry name" value="PRONE domain, subdomain 1"/>
    <property type="match status" value="2"/>
</dbReference>
<gene>
    <name evidence="5" type="ORF">LIER_16902</name>
</gene>
<dbReference type="InterPro" id="IPR005512">
    <property type="entry name" value="PRONE_dom"/>
</dbReference>
<feature type="domain" description="PRONE" evidence="4">
    <location>
        <begin position="39"/>
        <end position="422"/>
    </location>
</feature>
<accession>A0AAV3QA08</accession>
<evidence type="ECO:0000256" key="2">
    <source>
        <dbReference type="PROSITE-ProRule" id="PRU00663"/>
    </source>
</evidence>
<dbReference type="InterPro" id="IPR038937">
    <property type="entry name" value="RopGEF"/>
</dbReference>
<proteinExistence type="predicted"/>
<evidence type="ECO:0000313" key="6">
    <source>
        <dbReference type="Proteomes" id="UP001454036"/>
    </source>
</evidence>
<dbReference type="EMBL" id="BAABME010003846">
    <property type="protein sequence ID" value="GAA0160320.1"/>
    <property type="molecule type" value="Genomic_DNA"/>
</dbReference>
<dbReference type="Pfam" id="PF03759">
    <property type="entry name" value="PRONE"/>
    <property type="match status" value="1"/>
</dbReference>
<dbReference type="FunFam" id="1.20.58.2010:FF:000003">
    <property type="entry name" value="Rop guanine nucleotide exchange factor 14"/>
    <property type="match status" value="1"/>
</dbReference>
<evidence type="ECO:0000259" key="4">
    <source>
        <dbReference type="PROSITE" id="PS51334"/>
    </source>
</evidence>